<name>A0A7J8GBZ2_ROUAE</name>
<gene>
    <name evidence="1" type="ORF">HJG63_011708</name>
</gene>
<accession>A0A7J8GBZ2</accession>
<comment type="caution">
    <text evidence="1">The sequence shown here is derived from an EMBL/GenBank/DDBJ whole genome shotgun (WGS) entry which is preliminary data.</text>
</comment>
<sequence>MTLKNCLSSITKLYSQKFLTGTTQILKSLFKPVPSTTMALYFYKLHESGYSKQNNSKTCFHFKIQLKSVVNSIKSRGCRLHCSITRDGRVLALFEEEKNGVVISLSSHLIESSKVNYGLLIF</sequence>
<evidence type="ECO:0000313" key="2">
    <source>
        <dbReference type="Proteomes" id="UP000593571"/>
    </source>
</evidence>
<keyword evidence="2" id="KW-1185">Reference proteome</keyword>
<reference evidence="1 2" key="1">
    <citation type="journal article" date="2020" name="Nature">
        <title>Six reference-quality genomes reveal evolution of bat adaptations.</title>
        <authorList>
            <person name="Jebb D."/>
            <person name="Huang Z."/>
            <person name="Pippel M."/>
            <person name="Hughes G.M."/>
            <person name="Lavrichenko K."/>
            <person name="Devanna P."/>
            <person name="Winkler S."/>
            <person name="Jermiin L.S."/>
            <person name="Skirmuntt E.C."/>
            <person name="Katzourakis A."/>
            <person name="Burkitt-Gray L."/>
            <person name="Ray D.A."/>
            <person name="Sullivan K.A.M."/>
            <person name="Roscito J.G."/>
            <person name="Kirilenko B.M."/>
            <person name="Davalos L.M."/>
            <person name="Corthals A.P."/>
            <person name="Power M.L."/>
            <person name="Jones G."/>
            <person name="Ransome R.D."/>
            <person name="Dechmann D.K.N."/>
            <person name="Locatelli A.G."/>
            <person name="Puechmaille S.J."/>
            <person name="Fedrigo O."/>
            <person name="Jarvis E.D."/>
            <person name="Hiller M."/>
            <person name="Vernes S.C."/>
            <person name="Myers E.W."/>
            <person name="Teeling E.C."/>
        </authorList>
    </citation>
    <scope>NUCLEOTIDE SEQUENCE [LARGE SCALE GENOMIC DNA]</scope>
    <source>
        <strain evidence="1">MRouAeg1</strain>
        <tissue evidence="1">Muscle</tissue>
    </source>
</reference>
<dbReference type="Proteomes" id="UP000593571">
    <property type="component" value="Unassembled WGS sequence"/>
</dbReference>
<proteinExistence type="predicted"/>
<protein>
    <submittedName>
        <fullName evidence="1">Uncharacterized protein</fullName>
    </submittedName>
</protein>
<organism evidence="1 2">
    <name type="scientific">Rousettus aegyptiacus</name>
    <name type="common">Egyptian fruit bat</name>
    <name type="synonym">Pteropus aegyptiacus</name>
    <dbReference type="NCBI Taxonomy" id="9407"/>
    <lineage>
        <taxon>Eukaryota</taxon>
        <taxon>Metazoa</taxon>
        <taxon>Chordata</taxon>
        <taxon>Craniata</taxon>
        <taxon>Vertebrata</taxon>
        <taxon>Euteleostomi</taxon>
        <taxon>Mammalia</taxon>
        <taxon>Eutheria</taxon>
        <taxon>Laurasiatheria</taxon>
        <taxon>Chiroptera</taxon>
        <taxon>Yinpterochiroptera</taxon>
        <taxon>Pteropodoidea</taxon>
        <taxon>Pteropodidae</taxon>
        <taxon>Rousettinae</taxon>
        <taxon>Rousettus</taxon>
    </lineage>
</organism>
<dbReference type="AlphaFoldDB" id="A0A7J8GBZ2"/>
<evidence type="ECO:0000313" key="1">
    <source>
        <dbReference type="EMBL" id="KAF6457175.1"/>
    </source>
</evidence>
<dbReference type="EMBL" id="JACASE010000006">
    <property type="protein sequence ID" value="KAF6457175.1"/>
    <property type="molecule type" value="Genomic_DNA"/>
</dbReference>